<keyword evidence="7" id="KW-1185">Reference proteome</keyword>
<dbReference type="InterPro" id="IPR000347">
    <property type="entry name" value="Metalthion_15p"/>
</dbReference>
<evidence type="ECO:0000313" key="6">
    <source>
        <dbReference type="EMBL" id="RZB58248.1"/>
    </source>
</evidence>
<sequence>MSSCGCGSSCNCGSNCGCNKYSFDLSYVEKTTTETLVLGVGPVKAQLEGAEMGVASENGGCNCGSSCTCDPCNCK</sequence>
<keyword evidence="4 5" id="KW-0480">Metal-thiolate cluster</keyword>
<evidence type="ECO:0000256" key="2">
    <source>
        <dbReference type="ARBA" id="ARBA00005802"/>
    </source>
</evidence>
<dbReference type="Proteomes" id="UP000289340">
    <property type="component" value="Chromosome 17"/>
</dbReference>
<organism evidence="6 7">
    <name type="scientific">Glycine soja</name>
    <name type="common">Wild soybean</name>
    <dbReference type="NCBI Taxonomy" id="3848"/>
    <lineage>
        <taxon>Eukaryota</taxon>
        <taxon>Viridiplantae</taxon>
        <taxon>Streptophyta</taxon>
        <taxon>Embryophyta</taxon>
        <taxon>Tracheophyta</taxon>
        <taxon>Spermatophyta</taxon>
        <taxon>Magnoliopsida</taxon>
        <taxon>eudicotyledons</taxon>
        <taxon>Gunneridae</taxon>
        <taxon>Pentapetalae</taxon>
        <taxon>rosids</taxon>
        <taxon>fabids</taxon>
        <taxon>Fabales</taxon>
        <taxon>Fabaceae</taxon>
        <taxon>Papilionoideae</taxon>
        <taxon>50 kb inversion clade</taxon>
        <taxon>NPAAA clade</taxon>
        <taxon>indigoferoid/millettioid clade</taxon>
        <taxon>Phaseoleae</taxon>
        <taxon>Glycine</taxon>
        <taxon>Glycine subgen. Soja</taxon>
    </lineage>
</organism>
<dbReference type="PANTHER" id="PTHR33543:SF10">
    <property type="entry name" value="METALLOTHIONEIN-LIKE PROTEIN"/>
    <property type="match status" value="1"/>
</dbReference>
<comment type="similarity">
    <text evidence="2 5">Belongs to the metallothionein superfamily. Type 15 family.</text>
</comment>
<dbReference type="GO" id="GO:0046872">
    <property type="term" value="F:metal ion binding"/>
    <property type="evidence" value="ECO:0007669"/>
    <property type="project" value="UniProtKB-UniRule"/>
</dbReference>
<evidence type="ECO:0000256" key="5">
    <source>
        <dbReference type="RuleBase" id="RU369052"/>
    </source>
</evidence>
<proteinExistence type="inferred from homology"/>
<evidence type="ECO:0000256" key="1">
    <source>
        <dbReference type="ARBA" id="ARBA00002568"/>
    </source>
</evidence>
<dbReference type="Pfam" id="PF01439">
    <property type="entry name" value="Metallothio_2"/>
    <property type="match status" value="1"/>
</dbReference>
<evidence type="ECO:0000313" key="7">
    <source>
        <dbReference type="Proteomes" id="UP000289340"/>
    </source>
</evidence>
<dbReference type="EMBL" id="QZWG01000017">
    <property type="protein sequence ID" value="RZB58248.1"/>
    <property type="molecule type" value="Genomic_DNA"/>
</dbReference>
<dbReference type="Gramene" id="XM_028354280.1">
    <property type="protein sequence ID" value="XP_028210081.1"/>
    <property type="gene ID" value="LOC114393019"/>
</dbReference>
<protein>
    <recommendedName>
        <fullName evidence="5">Metallothionein-like protein</fullName>
    </recommendedName>
</protein>
<dbReference type="AlphaFoldDB" id="A0A445GAR7"/>
<evidence type="ECO:0000256" key="3">
    <source>
        <dbReference type="ARBA" id="ARBA00022723"/>
    </source>
</evidence>
<gene>
    <name evidence="6" type="ORF">D0Y65_046736</name>
</gene>
<keyword evidence="3 5" id="KW-0479">Metal-binding</keyword>
<comment type="function">
    <text evidence="1 5">Metallothioneins have a high content of cysteine residues that bind various heavy metals.</text>
</comment>
<accession>A0A445GAR7</accession>
<reference evidence="6 7" key="1">
    <citation type="submission" date="2018-09" db="EMBL/GenBank/DDBJ databases">
        <title>A high-quality reference genome of wild soybean provides a powerful tool to mine soybean genomes.</title>
        <authorList>
            <person name="Xie M."/>
            <person name="Chung C.Y.L."/>
            <person name="Li M.-W."/>
            <person name="Wong F.-L."/>
            <person name="Chan T.-F."/>
            <person name="Lam H.-M."/>
        </authorList>
    </citation>
    <scope>NUCLEOTIDE SEQUENCE [LARGE SCALE GENOMIC DNA]</scope>
    <source>
        <strain evidence="7">cv. W05</strain>
        <tissue evidence="6">Hypocotyl of etiolated seedlings</tissue>
    </source>
</reference>
<dbReference type="PANTHER" id="PTHR33543">
    <property type="entry name" value="METALLOTHIONEIN-LIKE PROTEIN 2A"/>
    <property type="match status" value="1"/>
</dbReference>
<comment type="caution">
    <text evidence="6">The sequence shown here is derived from an EMBL/GenBank/DDBJ whole genome shotgun (WGS) entry which is preliminary data.</text>
</comment>
<name>A0A445GAR7_GLYSO</name>
<evidence type="ECO:0000256" key="4">
    <source>
        <dbReference type="ARBA" id="ARBA00022851"/>
    </source>
</evidence>